<reference evidence="6 7" key="1">
    <citation type="journal article" date="2021" name="ISME Commun">
        <title>Automated analysis of genomic sequences facilitates high-throughput and comprehensive description of bacteria.</title>
        <authorList>
            <person name="Hitch T.C.A."/>
        </authorList>
    </citation>
    <scope>NUCLEOTIDE SEQUENCE [LARGE SCALE GENOMIC DNA]</scope>
    <source>
        <strain evidence="6 7">Sanger_31</strain>
    </source>
</reference>
<dbReference type="GO" id="GO:0006450">
    <property type="term" value="P:regulation of translational fidelity"/>
    <property type="evidence" value="ECO:0007669"/>
    <property type="project" value="InterPro"/>
</dbReference>
<gene>
    <name evidence="6" type="primary">gatC</name>
    <name evidence="6" type="ORF">OCV57_10675</name>
</gene>
<keyword evidence="7" id="KW-1185">Reference proteome</keyword>
<accession>A0AAE3IKX6</accession>
<evidence type="ECO:0000256" key="4">
    <source>
        <dbReference type="ARBA" id="ARBA00047380"/>
    </source>
</evidence>
<protein>
    <submittedName>
        <fullName evidence="6">Asp-tRNA(Asn)/Glu-tRNA(Gln) amidotransferase subunit GatC</fullName>
    </submittedName>
</protein>
<dbReference type="Gene3D" id="1.10.20.60">
    <property type="entry name" value="Glu-tRNAGln amidotransferase C subunit, N-terminal domain"/>
    <property type="match status" value="1"/>
</dbReference>
<dbReference type="Pfam" id="PF02686">
    <property type="entry name" value="GatC"/>
    <property type="match status" value="1"/>
</dbReference>
<evidence type="ECO:0000313" key="6">
    <source>
        <dbReference type="EMBL" id="MCU6706382.1"/>
    </source>
</evidence>
<dbReference type="AlphaFoldDB" id="A0AAE3IKX6"/>
<comment type="function">
    <text evidence="3">Allows the formation of correctly charged Asn-tRNA(Asn) or Gln-tRNA(Gln) through the transamidation of misacylated Asp-tRNA(Asn) or Glu-tRNA(Gln) in organisms which lack either or both of asparaginyl-tRNA or glutaminyl-tRNA synthetases. The reaction takes place in the presence of glutamine and ATP through an activated phospho-Asp-tRNA(Asn) or phospho-Glu-tRNA(Gln).</text>
</comment>
<comment type="catalytic activity">
    <reaction evidence="5">
        <text>L-glutamyl-tRNA(Gln) + L-glutamine + ATP + H2O = L-glutaminyl-tRNA(Gln) + L-glutamate + ADP + phosphate + H(+)</text>
        <dbReference type="Rhea" id="RHEA:17521"/>
        <dbReference type="Rhea" id="RHEA-COMP:9681"/>
        <dbReference type="Rhea" id="RHEA-COMP:9684"/>
        <dbReference type="ChEBI" id="CHEBI:15377"/>
        <dbReference type="ChEBI" id="CHEBI:15378"/>
        <dbReference type="ChEBI" id="CHEBI:29985"/>
        <dbReference type="ChEBI" id="CHEBI:30616"/>
        <dbReference type="ChEBI" id="CHEBI:43474"/>
        <dbReference type="ChEBI" id="CHEBI:58359"/>
        <dbReference type="ChEBI" id="CHEBI:78520"/>
        <dbReference type="ChEBI" id="CHEBI:78521"/>
        <dbReference type="ChEBI" id="CHEBI:456216"/>
    </reaction>
</comment>
<evidence type="ECO:0000313" key="7">
    <source>
        <dbReference type="Proteomes" id="UP001208131"/>
    </source>
</evidence>
<dbReference type="Proteomes" id="UP001208131">
    <property type="component" value="Unassembled WGS sequence"/>
</dbReference>
<comment type="caution">
    <text evidence="6">The sequence shown here is derived from an EMBL/GenBank/DDBJ whole genome shotgun (WGS) entry which is preliminary data.</text>
</comment>
<name>A0AAE3IKX6_9FIRM</name>
<dbReference type="InterPro" id="IPR003837">
    <property type="entry name" value="GatC"/>
</dbReference>
<proteinExistence type="inferred from homology"/>
<organism evidence="6 7">
    <name type="scientific">Hominimerdicola aceti</name>
    <dbReference type="NCBI Taxonomy" id="2981726"/>
    <lineage>
        <taxon>Bacteria</taxon>
        <taxon>Bacillati</taxon>
        <taxon>Bacillota</taxon>
        <taxon>Clostridia</taxon>
        <taxon>Eubacteriales</taxon>
        <taxon>Oscillospiraceae</taxon>
        <taxon>Hominimerdicola</taxon>
    </lineage>
</organism>
<evidence type="ECO:0000256" key="3">
    <source>
        <dbReference type="ARBA" id="ARBA00024799"/>
    </source>
</evidence>
<dbReference type="NCBIfam" id="TIGR00135">
    <property type="entry name" value="gatC"/>
    <property type="match status" value="1"/>
</dbReference>
<evidence type="ECO:0000256" key="2">
    <source>
        <dbReference type="ARBA" id="ARBA00011123"/>
    </source>
</evidence>
<dbReference type="SUPFAM" id="SSF141000">
    <property type="entry name" value="Glu-tRNAGln amidotransferase C subunit"/>
    <property type="match status" value="1"/>
</dbReference>
<dbReference type="InterPro" id="IPR036113">
    <property type="entry name" value="Asp/Glu-ADT_sf_sub_c"/>
</dbReference>
<comment type="similarity">
    <text evidence="1">Belongs to the GatC family.</text>
</comment>
<evidence type="ECO:0000256" key="5">
    <source>
        <dbReference type="ARBA" id="ARBA00047913"/>
    </source>
</evidence>
<sequence>MDLNMVKYLAELSKLEYSDKELAATAEQMTDIIDLMDTVKEIDITYDDLKDNHDVYLNDLRKDEVIESMPTSKVLSNAVNTNNCFVVPKVVE</sequence>
<dbReference type="RefSeq" id="WP_038671608.1">
    <property type="nucleotide sequence ID" value="NZ_JAOQJZ010000011.1"/>
</dbReference>
<dbReference type="EMBL" id="JAOQJZ010000011">
    <property type="protein sequence ID" value="MCU6706382.1"/>
    <property type="molecule type" value="Genomic_DNA"/>
</dbReference>
<comment type="subunit">
    <text evidence="2">Heterotrimer of A, B and C subunits.</text>
</comment>
<comment type="catalytic activity">
    <reaction evidence="4">
        <text>L-aspartyl-tRNA(Asn) + L-glutamine + ATP + H2O = L-asparaginyl-tRNA(Asn) + L-glutamate + ADP + phosphate + 2 H(+)</text>
        <dbReference type="Rhea" id="RHEA:14513"/>
        <dbReference type="Rhea" id="RHEA-COMP:9674"/>
        <dbReference type="Rhea" id="RHEA-COMP:9677"/>
        <dbReference type="ChEBI" id="CHEBI:15377"/>
        <dbReference type="ChEBI" id="CHEBI:15378"/>
        <dbReference type="ChEBI" id="CHEBI:29985"/>
        <dbReference type="ChEBI" id="CHEBI:30616"/>
        <dbReference type="ChEBI" id="CHEBI:43474"/>
        <dbReference type="ChEBI" id="CHEBI:58359"/>
        <dbReference type="ChEBI" id="CHEBI:78515"/>
        <dbReference type="ChEBI" id="CHEBI:78516"/>
        <dbReference type="ChEBI" id="CHEBI:456216"/>
    </reaction>
</comment>
<evidence type="ECO:0000256" key="1">
    <source>
        <dbReference type="ARBA" id="ARBA00010757"/>
    </source>
</evidence>